<evidence type="ECO:0000256" key="1">
    <source>
        <dbReference type="SAM" id="MobiDB-lite"/>
    </source>
</evidence>
<feature type="compositionally biased region" description="Basic and acidic residues" evidence="1">
    <location>
        <begin position="233"/>
        <end position="257"/>
    </location>
</feature>
<dbReference type="PANTHER" id="PTHR45952:SF4">
    <property type="entry name" value="ALUMINUM INDUCED PROTEIN WITH YGL AND LRDR MOTIFS"/>
    <property type="match status" value="1"/>
</dbReference>
<name>A0A7R9TJX5_9VIRI</name>
<proteinExistence type="predicted"/>
<dbReference type="EMBL" id="HBDZ01006846">
    <property type="protein sequence ID" value="CAD8237552.1"/>
    <property type="molecule type" value="Transcribed_RNA"/>
</dbReference>
<protein>
    <recommendedName>
        <fullName evidence="2">DUF3700 domain-containing protein</fullName>
    </recommendedName>
</protein>
<dbReference type="SUPFAM" id="SSF56235">
    <property type="entry name" value="N-terminal nucleophile aminohydrolases (Ntn hydrolases)"/>
    <property type="match status" value="1"/>
</dbReference>
<gene>
    <name evidence="3" type="ORF">PCOL08062_LOCUS5234</name>
</gene>
<feature type="domain" description="DUF3700" evidence="2">
    <location>
        <begin position="135"/>
        <end position="208"/>
    </location>
</feature>
<accession>A0A7R9TJX5</accession>
<dbReference type="InterPro" id="IPR029055">
    <property type="entry name" value="Ntn_hydrolases_N"/>
</dbReference>
<reference evidence="3" key="1">
    <citation type="submission" date="2021-01" db="EMBL/GenBank/DDBJ databases">
        <authorList>
            <person name="Corre E."/>
            <person name="Pelletier E."/>
            <person name="Niang G."/>
            <person name="Scheremetjew M."/>
            <person name="Finn R."/>
            <person name="Kale V."/>
            <person name="Holt S."/>
            <person name="Cochrane G."/>
            <person name="Meng A."/>
            <person name="Brown T."/>
            <person name="Cohen L."/>
        </authorList>
    </citation>
    <scope>NUCLEOTIDE SEQUENCE</scope>
    <source>
        <strain evidence="3">CCMP1413</strain>
    </source>
</reference>
<dbReference type="Gene3D" id="3.60.20.10">
    <property type="entry name" value="Glutamine Phosphoribosylpyrophosphate, subunit 1, domain 1"/>
    <property type="match status" value="1"/>
</dbReference>
<feature type="region of interest" description="Disordered" evidence="1">
    <location>
        <begin position="233"/>
        <end position="274"/>
    </location>
</feature>
<evidence type="ECO:0000313" key="3">
    <source>
        <dbReference type="EMBL" id="CAD8237552.1"/>
    </source>
</evidence>
<dbReference type="InterPro" id="IPR024286">
    <property type="entry name" value="DUF3700"/>
</dbReference>
<dbReference type="PANTHER" id="PTHR45952">
    <property type="entry name" value="ALUMINUM INDUCED PROTEIN WITH YGL AND LRDR MOTIFS"/>
    <property type="match status" value="1"/>
</dbReference>
<dbReference type="InterPro" id="IPR044828">
    <property type="entry name" value="TSJT1-like"/>
</dbReference>
<dbReference type="Pfam" id="PF12481">
    <property type="entry name" value="DUF3700"/>
    <property type="match status" value="1"/>
</dbReference>
<sequence>MLTVYGRSKVARSPKVRKMVGEASVSAQEDAVEEALGALAESLPHRHRSQVETLLLDPANGMAWLDGVVEVARDGPLTVVLSGAFERPPESERTPQHDALDVIKAYRKCDWEHPQFGGGSGVLSTGAEPTAAPAALLGGMHGRFAFVLYDSSENRTVAARDRNGNEQLFWGSPTMGDGLLFASSRDLLEEQAADVDVFPAGTFFVSDKDGSGSGTLLDFDRADLCTGARDAGAEAREAAADDNQEQSRDGGADDRGGEQAAQRAVEECRTASHGNLEDLATAMKRSASIQDLAAA</sequence>
<dbReference type="AlphaFoldDB" id="A0A7R9TJX5"/>
<evidence type="ECO:0000259" key="2">
    <source>
        <dbReference type="Pfam" id="PF12481"/>
    </source>
</evidence>
<organism evidence="3">
    <name type="scientific">Prasinoderma coloniale</name>
    <dbReference type="NCBI Taxonomy" id="156133"/>
    <lineage>
        <taxon>Eukaryota</taxon>
        <taxon>Viridiplantae</taxon>
        <taxon>Prasinodermophyta</taxon>
        <taxon>Prasinodermophyceae</taxon>
        <taxon>Prasinodermales</taxon>
        <taxon>Prasinodermaceae</taxon>
        <taxon>Prasinoderma</taxon>
    </lineage>
</organism>